<evidence type="ECO:0000256" key="1">
    <source>
        <dbReference type="ARBA" id="ARBA00000349"/>
    </source>
</evidence>
<evidence type="ECO:0000313" key="13">
    <source>
        <dbReference type="EMBL" id="CAK7323633.1"/>
    </source>
</evidence>
<dbReference type="Pfam" id="PF00394">
    <property type="entry name" value="Cu-oxidase"/>
    <property type="match status" value="1"/>
</dbReference>
<evidence type="ECO:0000256" key="4">
    <source>
        <dbReference type="ARBA" id="ARBA00012297"/>
    </source>
</evidence>
<keyword evidence="6" id="KW-0964">Secreted</keyword>
<dbReference type="CDD" id="cd13849">
    <property type="entry name" value="CuRO_1_LCC_plant"/>
    <property type="match status" value="1"/>
</dbReference>
<dbReference type="InterPro" id="IPR034285">
    <property type="entry name" value="CuRO_2_LCC"/>
</dbReference>
<evidence type="ECO:0000259" key="11">
    <source>
        <dbReference type="Pfam" id="PF00394"/>
    </source>
</evidence>
<dbReference type="GO" id="GO:0005507">
    <property type="term" value="F:copper ion binding"/>
    <property type="evidence" value="ECO:0007669"/>
    <property type="project" value="InterPro"/>
</dbReference>
<evidence type="ECO:0000256" key="10">
    <source>
        <dbReference type="ARBA" id="ARBA00023185"/>
    </source>
</evidence>
<dbReference type="CDD" id="cd13875">
    <property type="entry name" value="CuRO_2_LCC_plant"/>
    <property type="match status" value="1"/>
</dbReference>
<feature type="domain" description="Plastocyanin-like" evidence="11">
    <location>
        <begin position="121"/>
        <end position="269"/>
    </location>
</feature>
<keyword evidence="9" id="KW-0186">Copper</keyword>
<evidence type="ECO:0000313" key="14">
    <source>
        <dbReference type="Proteomes" id="UP001314170"/>
    </source>
</evidence>
<keyword evidence="10" id="KW-0439">Lignin degradation</keyword>
<keyword evidence="7" id="KW-0677">Repeat</keyword>
<keyword evidence="8" id="KW-0560">Oxidoreductase</keyword>
<dbReference type="AlphaFoldDB" id="A0AAV1QRJ9"/>
<comment type="similarity">
    <text evidence="3">Belongs to the multicopper oxidase family.</text>
</comment>
<evidence type="ECO:0000256" key="7">
    <source>
        <dbReference type="ARBA" id="ARBA00022737"/>
    </source>
</evidence>
<accession>A0AAV1QRJ9</accession>
<dbReference type="InterPro" id="IPR001117">
    <property type="entry name" value="Cu-oxidase_2nd"/>
</dbReference>
<dbReference type="SUPFAM" id="SSF49503">
    <property type="entry name" value="Cupredoxins"/>
    <property type="match status" value="2"/>
</dbReference>
<dbReference type="InterPro" id="IPR008972">
    <property type="entry name" value="Cupredoxin"/>
</dbReference>
<evidence type="ECO:0000256" key="8">
    <source>
        <dbReference type="ARBA" id="ARBA00023002"/>
    </source>
</evidence>
<dbReference type="EMBL" id="CAWUPB010000130">
    <property type="protein sequence ID" value="CAK7323633.1"/>
    <property type="molecule type" value="Genomic_DNA"/>
</dbReference>
<name>A0AAV1QRJ9_9ROSI</name>
<dbReference type="InterPro" id="IPR045087">
    <property type="entry name" value="Cu-oxidase_fam"/>
</dbReference>
<gene>
    <name evidence="13" type="ORF">DCAF_LOCUS1262</name>
</gene>
<evidence type="ECO:0000259" key="12">
    <source>
        <dbReference type="Pfam" id="PF07732"/>
    </source>
</evidence>
<dbReference type="InterPro" id="IPR034288">
    <property type="entry name" value="CuRO_1_LCC"/>
</dbReference>
<protein>
    <recommendedName>
        <fullName evidence="4">laccase</fullName>
        <ecNumber evidence="4">1.10.3.2</ecNumber>
    </recommendedName>
</protein>
<proteinExistence type="inferred from homology"/>
<sequence>MCSTKTMLTVNGSFPGPTIRARKGDTIYVNVHNQGDYGVTIHWHGVRQPRNPWSDGPENITQCPIQPGKNFTYEVIISTEEGTLWWHAHSDWTRATVHGAIVILPALGTTYPFPAPYAEETIVLGSWFKGDVKAVIDEALATGGAPNLSDGSTINGQPGDLYPCSKENTYRLLVDYGKTYLLRLINAVMNEEHFFGIAGHSLTVVGQDAAYIKPITTNYIMITPGQTVDILVTANQSPSYYYITSTPFADGGVGFDTTTTTAILQYNGNYTPLHLFPSQPYRDSTIVMLQQTTVDLSGV</sequence>
<dbReference type="Pfam" id="PF07732">
    <property type="entry name" value="Cu-oxidase_3"/>
    <property type="match status" value="1"/>
</dbReference>
<evidence type="ECO:0000256" key="5">
    <source>
        <dbReference type="ARBA" id="ARBA00022523"/>
    </source>
</evidence>
<dbReference type="GO" id="GO:0048046">
    <property type="term" value="C:apoplast"/>
    <property type="evidence" value="ECO:0007669"/>
    <property type="project" value="UniProtKB-SubCell"/>
</dbReference>
<evidence type="ECO:0000256" key="6">
    <source>
        <dbReference type="ARBA" id="ARBA00022525"/>
    </source>
</evidence>
<dbReference type="Gene3D" id="2.60.40.420">
    <property type="entry name" value="Cupredoxins - blue copper proteins"/>
    <property type="match status" value="2"/>
</dbReference>
<organism evidence="13 14">
    <name type="scientific">Dovyalis caffra</name>
    <dbReference type="NCBI Taxonomy" id="77055"/>
    <lineage>
        <taxon>Eukaryota</taxon>
        <taxon>Viridiplantae</taxon>
        <taxon>Streptophyta</taxon>
        <taxon>Embryophyta</taxon>
        <taxon>Tracheophyta</taxon>
        <taxon>Spermatophyta</taxon>
        <taxon>Magnoliopsida</taxon>
        <taxon>eudicotyledons</taxon>
        <taxon>Gunneridae</taxon>
        <taxon>Pentapetalae</taxon>
        <taxon>rosids</taxon>
        <taxon>fabids</taxon>
        <taxon>Malpighiales</taxon>
        <taxon>Salicaceae</taxon>
        <taxon>Flacourtieae</taxon>
        <taxon>Dovyalis</taxon>
    </lineage>
</organism>
<dbReference type="EC" id="1.10.3.2" evidence="4"/>
<evidence type="ECO:0000256" key="3">
    <source>
        <dbReference type="ARBA" id="ARBA00010609"/>
    </source>
</evidence>
<feature type="domain" description="Plastocyanin-like" evidence="12">
    <location>
        <begin position="3"/>
        <end position="105"/>
    </location>
</feature>
<evidence type="ECO:0000256" key="2">
    <source>
        <dbReference type="ARBA" id="ARBA00004271"/>
    </source>
</evidence>
<dbReference type="GO" id="GO:0052716">
    <property type="term" value="F:hydroquinone:oxygen oxidoreductase activity"/>
    <property type="evidence" value="ECO:0007669"/>
    <property type="project" value="UniProtKB-EC"/>
</dbReference>
<dbReference type="Proteomes" id="UP001314170">
    <property type="component" value="Unassembled WGS sequence"/>
</dbReference>
<dbReference type="InterPro" id="IPR011707">
    <property type="entry name" value="Cu-oxidase-like_N"/>
</dbReference>
<comment type="catalytic activity">
    <reaction evidence="1">
        <text>4 hydroquinone + O2 = 4 benzosemiquinone + 2 H2O</text>
        <dbReference type="Rhea" id="RHEA:11276"/>
        <dbReference type="ChEBI" id="CHEBI:15377"/>
        <dbReference type="ChEBI" id="CHEBI:15379"/>
        <dbReference type="ChEBI" id="CHEBI:17594"/>
        <dbReference type="ChEBI" id="CHEBI:17977"/>
        <dbReference type="EC" id="1.10.3.2"/>
    </reaction>
</comment>
<evidence type="ECO:0000256" key="9">
    <source>
        <dbReference type="ARBA" id="ARBA00023008"/>
    </source>
</evidence>
<dbReference type="PANTHER" id="PTHR11709">
    <property type="entry name" value="MULTI-COPPER OXIDASE"/>
    <property type="match status" value="1"/>
</dbReference>
<comment type="caution">
    <text evidence="13">The sequence shown here is derived from an EMBL/GenBank/DDBJ whole genome shotgun (WGS) entry which is preliminary data.</text>
</comment>
<dbReference type="GO" id="GO:0046274">
    <property type="term" value="P:lignin catabolic process"/>
    <property type="evidence" value="ECO:0007669"/>
    <property type="project" value="UniProtKB-KW"/>
</dbReference>
<dbReference type="PANTHER" id="PTHR11709:SF410">
    <property type="entry name" value="LACCASE"/>
    <property type="match status" value="1"/>
</dbReference>
<keyword evidence="14" id="KW-1185">Reference proteome</keyword>
<keyword evidence="5" id="KW-0052">Apoplast</keyword>
<comment type="subcellular location">
    <subcellularLocation>
        <location evidence="2">Secreted</location>
        <location evidence="2">Extracellular space</location>
        <location evidence="2">Apoplast</location>
    </subcellularLocation>
</comment>
<reference evidence="13 14" key="1">
    <citation type="submission" date="2024-01" db="EMBL/GenBank/DDBJ databases">
        <authorList>
            <person name="Waweru B."/>
        </authorList>
    </citation>
    <scope>NUCLEOTIDE SEQUENCE [LARGE SCALE GENOMIC DNA]</scope>
</reference>